<proteinExistence type="predicted"/>
<reference evidence="1 2" key="1">
    <citation type="journal article" date="2013" name="Genome Biol.">
        <title>The genome sequence of the most widely cultivated cacao type and its use to identify candidate genes regulating pod color.</title>
        <authorList>
            <person name="Motamayor J.C."/>
            <person name="Mockaitis K."/>
            <person name="Schmutz J."/>
            <person name="Haiminen N."/>
            <person name="Iii D.L."/>
            <person name="Cornejo O."/>
            <person name="Findley S.D."/>
            <person name="Zheng P."/>
            <person name="Utro F."/>
            <person name="Royaert S."/>
            <person name="Saski C."/>
            <person name="Jenkins J."/>
            <person name="Podicheti R."/>
            <person name="Zhao M."/>
            <person name="Scheffler B.E."/>
            <person name="Stack J.C."/>
            <person name="Feltus F.A."/>
            <person name="Mustiga G.M."/>
            <person name="Amores F."/>
            <person name="Phillips W."/>
            <person name="Marelli J.P."/>
            <person name="May G.D."/>
            <person name="Shapiro H."/>
            <person name="Ma J."/>
            <person name="Bustamante C.D."/>
            <person name="Schnell R.J."/>
            <person name="Main D."/>
            <person name="Gilbert D."/>
            <person name="Parida L."/>
            <person name="Kuhn D.N."/>
        </authorList>
    </citation>
    <scope>NUCLEOTIDE SEQUENCE [LARGE SCALE GENOMIC DNA]</scope>
    <source>
        <strain evidence="2">cv. Matina 1-6</strain>
    </source>
</reference>
<evidence type="ECO:0000313" key="2">
    <source>
        <dbReference type="Proteomes" id="UP000026915"/>
    </source>
</evidence>
<dbReference type="Proteomes" id="UP000026915">
    <property type="component" value="Chromosome 3"/>
</dbReference>
<dbReference type="HOGENOM" id="CLU_1985631_0_0_1"/>
<dbReference type="EMBL" id="CM001881">
    <property type="protein sequence ID" value="EOY21843.1"/>
    <property type="molecule type" value="Genomic_DNA"/>
</dbReference>
<evidence type="ECO:0008006" key="3">
    <source>
        <dbReference type="Google" id="ProtNLM"/>
    </source>
</evidence>
<dbReference type="AlphaFoldDB" id="A0A061FXQ5"/>
<dbReference type="InParanoid" id="A0A061FXQ5"/>
<protein>
    <recommendedName>
        <fullName evidence="3">Reverse transcriptase zinc-binding domain-containing protein</fullName>
    </recommendedName>
</protein>
<name>A0A061FXQ5_THECC</name>
<keyword evidence="2" id="KW-1185">Reference proteome</keyword>
<organism evidence="1 2">
    <name type="scientific">Theobroma cacao</name>
    <name type="common">Cacao</name>
    <name type="synonym">Cocoa</name>
    <dbReference type="NCBI Taxonomy" id="3641"/>
    <lineage>
        <taxon>Eukaryota</taxon>
        <taxon>Viridiplantae</taxon>
        <taxon>Streptophyta</taxon>
        <taxon>Embryophyta</taxon>
        <taxon>Tracheophyta</taxon>
        <taxon>Spermatophyta</taxon>
        <taxon>Magnoliopsida</taxon>
        <taxon>eudicotyledons</taxon>
        <taxon>Gunneridae</taxon>
        <taxon>Pentapetalae</taxon>
        <taxon>rosids</taxon>
        <taxon>malvids</taxon>
        <taxon>Malvales</taxon>
        <taxon>Malvaceae</taxon>
        <taxon>Byttnerioideae</taxon>
        <taxon>Theobroma</taxon>
    </lineage>
</organism>
<sequence>MVHHGLFPFDIPRILGNHYLNEILSFLALVIISVCKRDRLIWTYDDKGNFFIKTSTSIIDKGPIGQKVWCHSLWKLPIPPKVQGFIWLAILDSILSKTFLASQVSSNHGLMLHFLVLSTIVGSLFA</sequence>
<gene>
    <name evidence="1" type="ORF">TCM_013988</name>
</gene>
<evidence type="ECO:0000313" key="1">
    <source>
        <dbReference type="EMBL" id="EOY21843.1"/>
    </source>
</evidence>
<accession>A0A061FXQ5</accession>
<dbReference type="Gramene" id="EOY21843">
    <property type="protein sequence ID" value="EOY21843"/>
    <property type="gene ID" value="TCM_013988"/>
</dbReference>